<dbReference type="OrthoDB" id="69641at2759"/>
<dbReference type="PANTHER" id="PTHR16301">
    <property type="entry name" value="IMPACT-RELATED"/>
    <property type="match status" value="1"/>
</dbReference>
<dbReference type="eggNOG" id="KOG3299">
    <property type="taxonomic scope" value="Eukaryota"/>
</dbReference>
<evidence type="ECO:0000256" key="1">
    <source>
        <dbReference type="ARBA" id="ARBA00007665"/>
    </source>
</evidence>
<dbReference type="Proteomes" id="UP000013776">
    <property type="component" value="Unassembled WGS sequence"/>
</dbReference>
<feature type="domain" description="Impact N-terminal" evidence="2">
    <location>
        <begin position="136"/>
        <end position="240"/>
    </location>
</feature>
<dbReference type="PANTHER" id="PTHR16301:SF25">
    <property type="entry name" value="PROTEIN IMPACT"/>
    <property type="match status" value="1"/>
</dbReference>
<protein>
    <submittedName>
        <fullName evidence="3">Protein IMPACT homolog</fullName>
    </submittedName>
</protein>
<dbReference type="AlphaFoldDB" id="R4XGI2"/>
<dbReference type="STRING" id="1097556.R4XGI2"/>
<comment type="similarity">
    <text evidence="1">Belongs to the IMPACT family.</text>
</comment>
<organism evidence="3 4">
    <name type="scientific">Taphrina deformans (strain PYCC 5710 / ATCC 11124 / CBS 356.35 / IMI 108563 / JCM 9778 / NBRC 8474)</name>
    <name type="common">Peach leaf curl fungus</name>
    <name type="synonym">Lalaria deformans</name>
    <dbReference type="NCBI Taxonomy" id="1097556"/>
    <lineage>
        <taxon>Eukaryota</taxon>
        <taxon>Fungi</taxon>
        <taxon>Dikarya</taxon>
        <taxon>Ascomycota</taxon>
        <taxon>Taphrinomycotina</taxon>
        <taxon>Taphrinomycetes</taxon>
        <taxon>Taphrinales</taxon>
        <taxon>Taphrinaceae</taxon>
        <taxon>Taphrina</taxon>
    </lineage>
</organism>
<dbReference type="InterPro" id="IPR020568">
    <property type="entry name" value="Ribosomal_Su5_D2-typ_SF"/>
</dbReference>
<evidence type="ECO:0000259" key="2">
    <source>
        <dbReference type="Pfam" id="PF01205"/>
    </source>
</evidence>
<keyword evidence="4" id="KW-1185">Reference proteome</keyword>
<dbReference type="Pfam" id="PF01205">
    <property type="entry name" value="Impact_N"/>
    <property type="match status" value="1"/>
</dbReference>
<dbReference type="VEuPathDB" id="FungiDB:TAPDE_002491"/>
<dbReference type="GO" id="GO:0005737">
    <property type="term" value="C:cytoplasm"/>
    <property type="evidence" value="ECO:0007669"/>
    <property type="project" value="TreeGrafter"/>
</dbReference>
<proteinExistence type="inferred from homology"/>
<dbReference type="GO" id="GO:0006446">
    <property type="term" value="P:regulation of translational initiation"/>
    <property type="evidence" value="ECO:0007669"/>
    <property type="project" value="TreeGrafter"/>
</dbReference>
<gene>
    <name evidence="3" type="ORF">TAPDE_002491</name>
</gene>
<comment type="caution">
    <text evidence="3">The sequence shown here is derived from an EMBL/GenBank/DDBJ whole genome shotgun (WGS) entry which is preliminary data.</text>
</comment>
<dbReference type="EMBL" id="CAHR02000086">
    <property type="protein sequence ID" value="CCG82479.1"/>
    <property type="molecule type" value="Genomic_DNA"/>
</dbReference>
<name>R4XGI2_TAPDE</name>
<evidence type="ECO:0000313" key="3">
    <source>
        <dbReference type="EMBL" id="CCG82479.1"/>
    </source>
</evidence>
<dbReference type="InterPro" id="IPR001498">
    <property type="entry name" value="Impact_N"/>
</dbReference>
<reference evidence="3 4" key="1">
    <citation type="journal article" date="2013" name="MBio">
        <title>Genome sequencing of the plant pathogen Taphrina deformans, the causal agent of peach leaf curl.</title>
        <authorList>
            <person name="Cisse O.H."/>
            <person name="Almeida J.M.G.C.F."/>
            <person name="Fonseca A."/>
            <person name="Kumar A.A."/>
            <person name="Salojaervi J."/>
            <person name="Overmyer K."/>
            <person name="Hauser P.M."/>
            <person name="Pagni M."/>
        </authorList>
    </citation>
    <scope>NUCLEOTIDE SEQUENCE [LARGE SCALE GENOMIC DNA]</scope>
    <source>
        <strain evidence="4">PYCC 5710 / ATCC 11124 / CBS 356.35 / IMI 108563 / JCM 9778 / NBRC 8474</strain>
    </source>
</reference>
<dbReference type="GO" id="GO:0140469">
    <property type="term" value="P:GCN2-mediated signaling"/>
    <property type="evidence" value="ECO:0007669"/>
    <property type="project" value="TreeGrafter"/>
</dbReference>
<sequence length="260" mass="28794">MKNEILADELITTEAIFPDHISLLGGSESTYIVRVPGSQVEFYLSFDQDYPAHGSIKLASISGIARDTVQSLIDEADGAEVLFTLLSGIHEYLEHNGALDHEEASRLQVSRPESDRGPHDVKPSIDWAIADMIQDRKSTFLGRACRITSEFELREALDSVDVKKATHPKIWACRYRDRTTDRIVQDGDDDGESAASGRLAFLLDVTKSEDVLVLVSRWFGGVLLGDIRFRHISTAARNALQVGGFLEHSEGVTAQQKVKK</sequence>
<dbReference type="InterPro" id="IPR036956">
    <property type="entry name" value="Impact_N_sf"/>
</dbReference>
<dbReference type="Gene3D" id="3.30.230.30">
    <property type="entry name" value="Impact, N-terminal domain"/>
    <property type="match status" value="1"/>
</dbReference>
<accession>R4XGI2</accession>
<dbReference type="InterPro" id="IPR023582">
    <property type="entry name" value="Impact"/>
</dbReference>
<evidence type="ECO:0000313" key="4">
    <source>
        <dbReference type="Proteomes" id="UP000013776"/>
    </source>
</evidence>
<dbReference type="SUPFAM" id="SSF54211">
    <property type="entry name" value="Ribosomal protein S5 domain 2-like"/>
    <property type="match status" value="1"/>
</dbReference>